<keyword evidence="5 6" id="KW-0472">Membrane</keyword>
<dbReference type="PANTHER" id="PTHR30086:SF20">
    <property type="entry name" value="ARGININE EXPORTER PROTEIN ARGO-RELATED"/>
    <property type="match status" value="1"/>
</dbReference>
<dbReference type="Pfam" id="PF01810">
    <property type="entry name" value="LysE"/>
    <property type="match status" value="1"/>
</dbReference>
<feature type="transmembrane region" description="Helical" evidence="6">
    <location>
        <begin position="78"/>
        <end position="96"/>
    </location>
</feature>
<evidence type="ECO:0000256" key="4">
    <source>
        <dbReference type="ARBA" id="ARBA00022989"/>
    </source>
</evidence>
<gene>
    <name evidence="7" type="ORF">ACGRVM_06785</name>
</gene>
<protein>
    <submittedName>
        <fullName evidence="7">LysE family translocator</fullName>
    </submittedName>
</protein>
<keyword evidence="8" id="KW-1185">Reference proteome</keyword>
<feature type="transmembrane region" description="Helical" evidence="6">
    <location>
        <begin position="156"/>
        <end position="177"/>
    </location>
</feature>
<comment type="caution">
    <text evidence="7">The sequence shown here is derived from an EMBL/GenBank/DDBJ whole genome shotgun (WGS) entry which is preliminary data.</text>
</comment>
<comment type="subcellular location">
    <subcellularLocation>
        <location evidence="1">Cell membrane</location>
        <topology evidence="1">Multi-pass membrane protein</topology>
    </subcellularLocation>
</comment>
<keyword evidence="4 6" id="KW-1133">Transmembrane helix</keyword>
<evidence type="ECO:0000313" key="7">
    <source>
        <dbReference type="EMBL" id="MFH0253590.1"/>
    </source>
</evidence>
<dbReference type="Proteomes" id="UP001607157">
    <property type="component" value="Unassembled WGS sequence"/>
</dbReference>
<reference evidence="7 8" key="1">
    <citation type="submission" date="2024-10" db="EMBL/GenBank/DDBJ databases">
        <authorList>
            <person name="Yang X.-N."/>
        </authorList>
    </citation>
    <scope>NUCLEOTIDE SEQUENCE [LARGE SCALE GENOMIC DNA]</scope>
    <source>
        <strain evidence="7 8">CAU 1059</strain>
    </source>
</reference>
<evidence type="ECO:0000256" key="6">
    <source>
        <dbReference type="SAM" id="Phobius"/>
    </source>
</evidence>
<organism evidence="7 8">
    <name type="scientific">Roseovarius aquimarinus</name>
    <dbReference type="NCBI Taxonomy" id="1229156"/>
    <lineage>
        <taxon>Bacteria</taxon>
        <taxon>Pseudomonadati</taxon>
        <taxon>Pseudomonadota</taxon>
        <taxon>Alphaproteobacteria</taxon>
        <taxon>Rhodobacterales</taxon>
        <taxon>Roseobacteraceae</taxon>
        <taxon>Roseovarius</taxon>
    </lineage>
</organism>
<accession>A0ABW7I6I7</accession>
<name>A0ABW7I6I7_9RHOB</name>
<evidence type="ECO:0000256" key="5">
    <source>
        <dbReference type="ARBA" id="ARBA00023136"/>
    </source>
</evidence>
<evidence type="ECO:0000256" key="2">
    <source>
        <dbReference type="ARBA" id="ARBA00022475"/>
    </source>
</evidence>
<evidence type="ECO:0000256" key="3">
    <source>
        <dbReference type="ARBA" id="ARBA00022692"/>
    </source>
</evidence>
<dbReference type="InterPro" id="IPR001123">
    <property type="entry name" value="LeuE-type"/>
</dbReference>
<feature type="transmembrane region" description="Helical" evidence="6">
    <location>
        <begin position="46"/>
        <end position="71"/>
    </location>
</feature>
<dbReference type="PANTHER" id="PTHR30086">
    <property type="entry name" value="ARGININE EXPORTER PROTEIN ARGO"/>
    <property type="match status" value="1"/>
</dbReference>
<proteinExistence type="predicted"/>
<evidence type="ECO:0000256" key="1">
    <source>
        <dbReference type="ARBA" id="ARBA00004651"/>
    </source>
</evidence>
<sequence>MNLEIIDLVAAGAFTLAAIGLLGSPGPAIAALLAVGKTHGLGGGLRFYGGLQIGLATAAAISAAGFVSLIVAVPATRVVMIVVATAYLLYLAYKIATAPVRAEPSDAEAAAPKGGFALAGAVVGITNPKAYVAFASLMAPVTLVASTALGDGILKWLLVVLVMIVVDILWLLAGVALGRASLPPSIERGLNYILAAMIVAAAGLAFL</sequence>
<keyword evidence="2" id="KW-1003">Cell membrane</keyword>
<evidence type="ECO:0000313" key="8">
    <source>
        <dbReference type="Proteomes" id="UP001607157"/>
    </source>
</evidence>
<feature type="transmembrane region" description="Helical" evidence="6">
    <location>
        <begin position="189"/>
        <end position="206"/>
    </location>
</feature>
<keyword evidence="3 6" id="KW-0812">Transmembrane</keyword>
<dbReference type="EMBL" id="JBIHMM010000001">
    <property type="protein sequence ID" value="MFH0253590.1"/>
    <property type="molecule type" value="Genomic_DNA"/>
</dbReference>